<organism evidence="5 6">
    <name type="scientific">Pseudonocardia spirodelae</name>
    <dbReference type="NCBI Taxonomy" id="3133431"/>
    <lineage>
        <taxon>Bacteria</taxon>
        <taxon>Bacillati</taxon>
        <taxon>Actinomycetota</taxon>
        <taxon>Actinomycetes</taxon>
        <taxon>Pseudonocardiales</taxon>
        <taxon>Pseudonocardiaceae</taxon>
        <taxon>Pseudonocardia</taxon>
    </lineage>
</organism>
<reference evidence="5 6" key="1">
    <citation type="submission" date="2024-03" db="EMBL/GenBank/DDBJ databases">
        <title>Draft genome sequence of Pseudonocardia sp. DW16-2.</title>
        <authorList>
            <person name="Duangmal K."/>
        </authorList>
    </citation>
    <scope>NUCLEOTIDE SEQUENCE [LARGE SCALE GENOMIC DNA]</scope>
    <source>
        <strain evidence="5 6">DW16-2</strain>
    </source>
</reference>
<gene>
    <name evidence="5" type="ORF">WJX68_05060</name>
</gene>
<keyword evidence="6" id="KW-1185">Reference proteome</keyword>
<dbReference type="InterPro" id="IPR050922">
    <property type="entry name" value="LytR/CpsA/Psr_CW_biosynth"/>
</dbReference>
<dbReference type="Proteomes" id="UP001364211">
    <property type="component" value="Unassembled WGS sequence"/>
</dbReference>
<dbReference type="RefSeq" id="WP_340286452.1">
    <property type="nucleotide sequence ID" value="NZ_JBBJUP010000003.1"/>
</dbReference>
<sequence length="356" mass="36608">MRNATPPPTRGGDVVPGLHPGRRPRRGRRVLVALLAVVLVLLLGAAGVVAWLASSIGGDIGRIPDAFRGLDASARPAGFGGTTFLLVGTDTRADEPTTGTDAAAGVDAGSQRSDVIMLGTIAPDGHTASVVSIPRDSWVDIPGRGMNKINAAYAYGGAPLLIATVEELTGVRVDHFGVVDFAGFTSLVDSVGGIDVTVAQATSNAGVDFAAGPNHLDGAQALAYVRQRYDLPGGDLSRAARQQNAIKALLDRVQDTARTDPAALYAFATSVGDAVSVDDSLSNTGLVQLALQARDLRAGNMAFVTAPVSGLGREGAQSVVYLDRGRGADLWAAVRNGTVPAYADRYPSDALSDTPS</sequence>
<dbReference type="InterPro" id="IPR004474">
    <property type="entry name" value="LytR_CpsA_psr"/>
</dbReference>
<keyword evidence="3" id="KW-0812">Transmembrane</keyword>
<dbReference type="Gene3D" id="3.40.630.190">
    <property type="entry name" value="LCP protein"/>
    <property type="match status" value="1"/>
</dbReference>
<keyword evidence="3" id="KW-1133">Transmembrane helix</keyword>
<protein>
    <submittedName>
        <fullName evidence="5">LCP family protein</fullName>
    </submittedName>
</protein>
<comment type="similarity">
    <text evidence="1">Belongs to the LytR/CpsA/Psr (LCP) family.</text>
</comment>
<evidence type="ECO:0000256" key="1">
    <source>
        <dbReference type="ARBA" id="ARBA00006068"/>
    </source>
</evidence>
<evidence type="ECO:0000313" key="5">
    <source>
        <dbReference type="EMBL" id="MEJ8278293.1"/>
    </source>
</evidence>
<dbReference type="PANTHER" id="PTHR33392">
    <property type="entry name" value="POLYISOPRENYL-TEICHOIC ACID--PEPTIDOGLYCAN TEICHOIC ACID TRANSFERASE TAGU"/>
    <property type="match status" value="1"/>
</dbReference>
<accession>A0ABU8T2W8</accession>
<evidence type="ECO:0000256" key="3">
    <source>
        <dbReference type="SAM" id="Phobius"/>
    </source>
</evidence>
<dbReference type="Pfam" id="PF03816">
    <property type="entry name" value="LytR_cpsA_psr"/>
    <property type="match status" value="1"/>
</dbReference>
<evidence type="ECO:0000259" key="4">
    <source>
        <dbReference type="Pfam" id="PF03816"/>
    </source>
</evidence>
<dbReference type="EMBL" id="JBBJUP010000003">
    <property type="protein sequence ID" value="MEJ8278293.1"/>
    <property type="molecule type" value="Genomic_DNA"/>
</dbReference>
<evidence type="ECO:0000313" key="6">
    <source>
        <dbReference type="Proteomes" id="UP001364211"/>
    </source>
</evidence>
<dbReference type="PANTHER" id="PTHR33392:SF6">
    <property type="entry name" value="POLYISOPRENYL-TEICHOIC ACID--PEPTIDOGLYCAN TEICHOIC ACID TRANSFERASE TAGU"/>
    <property type="match status" value="1"/>
</dbReference>
<feature type="domain" description="Cell envelope-related transcriptional attenuator" evidence="4">
    <location>
        <begin position="112"/>
        <end position="254"/>
    </location>
</feature>
<proteinExistence type="inferred from homology"/>
<feature type="region of interest" description="Disordered" evidence="2">
    <location>
        <begin position="1"/>
        <end position="22"/>
    </location>
</feature>
<keyword evidence="3" id="KW-0472">Membrane</keyword>
<name>A0ABU8T2W8_9PSEU</name>
<evidence type="ECO:0000256" key="2">
    <source>
        <dbReference type="SAM" id="MobiDB-lite"/>
    </source>
</evidence>
<dbReference type="NCBIfam" id="TIGR00350">
    <property type="entry name" value="lytR_cpsA_psr"/>
    <property type="match status" value="1"/>
</dbReference>
<feature type="transmembrane region" description="Helical" evidence="3">
    <location>
        <begin position="30"/>
        <end position="53"/>
    </location>
</feature>
<comment type="caution">
    <text evidence="5">The sequence shown here is derived from an EMBL/GenBank/DDBJ whole genome shotgun (WGS) entry which is preliminary data.</text>
</comment>